<proteinExistence type="predicted"/>
<dbReference type="CDD" id="cd05266">
    <property type="entry name" value="SDR_a4"/>
    <property type="match status" value="1"/>
</dbReference>
<dbReference type="InterPro" id="IPR036291">
    <property type="entry name" value="NAD(P)-bd_dom_sf"/>
</dbReference>
<evidence type="ECO:0000313" key="3">
    <source>
        <dbReference type="Proteomes" id="UP001500368"/>
    </source>
</evidence>
<dbReference type="InterPro" id="IPR016040">
    <property type="entry name" value="NAD(P)-bd_dom"/>
</dbReference>
<dbReference type="EMBL" id="BAABLW010000007">
    <property type="protein sequence ID" value="GAA4926561.1"/>
    <property type="molecule type" value="Genomic_DNA"/>
</dbReference>
<feature type="domain" description="NAD(P)-binding" evidence="1">
    <location>
        <begin position="18"/>
        <end position="204"/>
    </location>
</feature>
<dbReference type="InterPro" id="IPR051783">
    <property type="entry name" value="NAD(P)-dependent_oxidoreduct"/>
</dbReference>
<dbReference type="Pfam" id="PF13460">
    <property type="entry name" value="NAD_binding_10"/>
    <property type="match status" value="1"/>
</dbReference>
<dbReference type="Proteomes" id="UP001500368">
    <property type="component" value="Unassembled WGS sequence"/>
</dbReference>
<comment type="caution">
    <text evidence="2">The sequence shown here is derived from an EMBL/GenBank/DDBJ whole genome shotgun (WGS) entry which is preliminary data.</text>
</comment>
<gene>
    <name evidence="2" type="ORF">GCM10025790_25650</name>
</gene>
<evidence type="ECO:0000313" key="2">
    <source>
        <dbReference type="EMBL" id="GAA4926561.1"/>
    </source>
</evidence>
<organism evidence="2 3">
    <name type="scientific">Nesterenkonia rhizosphaerae</name>
    <dbReference type="NCBI Taxonomy" id="1348272"/>
    <lineage>
        <taxon>Bacteria</taxon>
        <taxon>Bacillati</taxon>
        <taxon>Actinomycetota</taxon>
        <taxon>Actinomycetes</taxon>
        <taxon>Micrococcales</taxon>
        <taxon>Micrococcaceae</taxon>
        <taxon>Nesterenkonia</taxon>
    </lineage>
</organism>
<reference evidence="3" key="1">
    <citation type="journal article" date="2019" name="Int. J. Syst. Evol. Microbiol.">
        <title>The Global Catalogue of Microorganisms (GCM) 10K type strain sequencing project: providing services to taxonomists for standard genome sequencing and annotation.</title>
        <authorList>
            <consortium name="The Broad Institute Genomics Platform"/>
            <consortium name="The Broad Institute Genome Sequencing Center for Infectious Disease"/>
            <person name="Wu L."/>
            <person name="Ma J."/>
        </authorList>
    </citation>
    <scope>NUCLEOTIDE SEQUENCE [LARGE SCALE GENOMIC DNA]</scope>
    <source>
        <strain evidence="3">JCM 19129</strain>
    </source>
</reference>
<accession>A0ABP9G3Z7</accession>
<dbReference type="RefSeq" id="WP_345478400.1">
    <property type="nucleotide sequence ID" value="NZ_BAABLW010000007.1"/>
</dbReference>
<evidence type="ECO:0000259" key="1">
    <source>
        <dbReference type="Pfam" id="PF13460"/>
    </source>
</evidence>
<name>A0ABP9G3Z7_9MICC</name>
<keyword evidence="3" id="KW-1185">Reference proteome</keyword>
<protein>
    <submittedName>
        <fullName evidence="2">NAD-dependent epimerase/dehydratase family protein</fullName>
    </submittedName>
</protein>
<dbReference type="PANTHER" id="PTHR48079:SF6">
    <property type="entry name" value="NAD(P)-BINDING DOMAIN-CONTAINING PROTEIN-RELATED"/>
    <property type="match status" value="1"/>
</dbReference>
<dbReference type="Gene3D" id="3.40.50.720">
    <property type="entry name" value="NAD(P)-binding Rossmann-like Domain"/>
    <property type="match status" value="1"/>
</dbReference>
<dbReference type="SUPFAM" id="SSF51735">
    <property type="entry name" value="NAD(P)-binding Rossmann-fold domains"/>
    <property type="match status" value="1"/>
</dbReference>
<sequence length="280" mass="29732">MHSSSPALPARVLLAGCGDLGSKVGALLHAGGIEVTGLRRRAAATDVPFPVMSRDLSAPDGEALPEVDAVVVALTSDTSDAAGYERTYRQGLKGLAAALPHRGIRVIYVSSTSVLGTLAGQCVTEETVPQPERATARVLLDAENLARELFPNLTVLRPAGIYGPGRTRLIHKVRSGEPVDHGLITNRIHRDDLAAVIVQLLRQPQPIPLLHAVDKAPVPLGEVLSFIAAQLGVPSPPDSGSGSPHGKRIDARMMHHLMEPKGLKYPTYREGYLQVLVPPS</sequence>
<dbReference type="PANTHER" id="PTHR48079">
    <property type="entry name" value="PROTEIN YEEZ"/>
    <property type="match status" value="1"/>
</dbReference>